<evidence type="ECO:0000256" key="5">
    <source>
        <dbReference type="RuleBase" id="RU363041"/>
    </source>
</evidence>
<gene>
    <name evidence="6" type="ORF">C1702_13015</name>
</gene>
<dbReference type="PANTHER" id="PTHR43483:SF3">
    <property type="entry name" value="MEMBRANE TRANSPORTER PROTEIN HI_0806-RELATED"/>
    <property type="match status" value="1"/>
</dbReference>
<dbReference type="AlphaFoldDB" id="A0A2S5T2N4"/>
<protein>
    <recommendedName>
        <fullName evidence="5">Probable membrane transporter protein</fullName>
    </recommendedName>
</protein>
<dbReference type="EMBL" id="PSNY01000014">
    <property type="protein sequence ID" value="PPE69189.1"/>
    <property type="molecule type" value="Genomic_DNA"/>
</dbReference>
<dbReference type="GO" id="GO:0005886">
    <property type="term" value="C:plasma membrane"/>
    <property type="evidence" value="ECO:0007669"/>
    <property type="project" value="UniProtKB-SubCell"/>
</dbReference>
<sequence>MACRAVLAGVRLNLEWQFVAELLVLGSFTGFLAGLLGIGGGMLMVPFLTLILSHRGVADGLAVKMAIATSMSTILFTSISSVRAHHKRGAVRWDLVRGMGPGIVIGGLIAGAGVFAALKGAWLALLFALFVGFSATQMLLDKKPAPSRQMPGPLGQTAVGSGIGFLSGLVGAGGGFVSVPFMTWCNVPMHNAVATSAALGFPIALANTVGYVVGGWNLPSPLPGAMGYLYLPALCVIVVASVLFAPLGAKAAHAMNVRQLKRAFACVLYLLAAYMLYKGLAG</sequence>
<keyword evidence="4 5" id="KW-0472">Membrane</keyword>
<comment type="similarity">
    <text evidence="5">Belongs to the 4-toluene sulfonate uptake permease (TSUP) (TC 2.A.102) family.</text>
</comment>
<dbReference type="Proteomes" id="UP000239406">
    <property type="component" value="Unassembled WGS sequence"/>
</dbReference>
<evidence type="ECO:0000256" key="1">
    <source>
        <dbReference type="ARBA" id="ARBA00004141"/>
    </source>
</evidence>
<feature type="transmembrane region" description="Helical" evidence="5">
    <location>
        <begin position="160"/>
        <end position="181"/>
    </location>
</feature>
<feature type="transmembrane region" description="Helical" evidence="5">
    <location>
        <begin position="22"/>
        <end position="49"/>
    </location>
</feature>
<reference evidence="6 7" key="1">
    <citation type="submission" date="2018-02" db="EMBL/GenBank/DDBJ databases">
        <title>Reclassifiation of [Polyangium] brachysporum DSM 7029 as Guopingzhaonella breviflexa gen. nov., sp. nov., a member of the family Comamonadaceae.</title>
        <authorList>
            <person name="Tang B."/>
        </authorList>
    </citation>
    <scope>NUCLEOTIDE SEQUENCE [LARGE SCALE GENOMIC DNA]</scope>
    <source>
        <strain evidence="6 7">DSM 15344</strain>
    </source>
</reference>
<feature type="transmembrane region" description="Helical" evidence="5">
    <location>
        <begin position="228"/>
        <end position="248"/>
    </location>
</feature>
<keyword evidence="3 5" id="KW-1133">Transmembrane helix</keyword>
<feature type="transmembrane region" description="Helical" evidence="5">
    <location>
        <begin position="260"/>
        <end position="277"/>
    </location>
</feature>
<name>A0A2S5T2N4_9BURK</name>
<dbReference type="RefSeq" id="WP_104358143.1">
    <property type="nucleotide sequence ID" value="NZ_CALFFA010000022.1"/>
</dbReference>
<evidence type="ECO:0000313" key="7">
    <source>
        <dbReference type="Proteomes" id="UP000239406"/>
    </source>
</evidence>
<dbReference type="PANTHER" id="PTHR43483">
    <property type="entry name" value="MEMBRANE TRANSPORTER PROTEIN HI_0806-RELATED"/>
    <property type="match status" value="1"/>
</dbReference>
<keyword evidence="2 5" id="KW-0812">Transmembrane</keyword>
<feature type="transmembrane region" description="Helical" evidence="5">
    <location>
        <begin position="193"/>
        <end position="216"/>
    </location>
</feature>
<keyword evidence="5" id="KW-1003">Cell membrane</keyword>
<dbReference type="Pfam" id="PF01925">
    <property type="entry name" value="TauE"/>
    <property type="match status" value="1"/>
</dbReference>
<evidence type="ECO:0000256" key="3">
    <source>
        <dbReference type="ARBA" id="ARBA00022989"/>
    </source>
</evidence>
<comment type="caution">
    <text evidence="6">The sequence shown here is derived from an EMBL/GenBank/DDBJ whole genome shotgun (WGS) entry which is preliminary data.</text>
</comment>
<evidence type="ECO:0000256" key="2">
    <source>
        <dbReference type="ARBA" id="ARBA00022692"/>
    </source>
</evidence>
<evidence type="ECO:0000313" key="6">
    <source>
        <dbReference type="EMBL" id="PPE69189.1"/>
    </source>
</evidence>
<comment type="subcellular location">
    <subcellularLocation>
        <location evidence="5">Cell membrane</location>
        <topology evidence="5">Multi-pass membrane protein</topology>
    </subcellularLocation>
    <subcellularLocation>
        <location evidence="1">Membrane</location>
        <topology evidence="1">Multi-pass membrane protein</topology>
    </subcellularLocation>
</comment>
<proteinExistence type="inferred from homology"/>
<dbReference type="OrthoDB" id="457670at2"/>
<organism evidence="6 7">
    <name type="scientific">Caldimonas thermodepolymerans</name>
    <dbReference type="NCBI Taxonomy" id="215580"/>
    <lineage>
        <taxon>Bacteria</taxon>
        <taxon>Pseudomonadati</taxon>
        <taxon>Pseudomonadota</taxon>
        <taxon>Betaproteobacteria</taxon>
        <taxon>Burkholderiales</taxon>
        <taxon>Sphaerotilaceae</taxon>
        <taxon>Caldimonas</taxon>
    </lineage>
</organism>
<feature type="transmembrane region" description="Helical" evidence="5">
    <location>
        <begin position="61"/>
        <end position="79"/>
    </location>
</feature>
<accession>A0A2S5T2N4</accession>
<keyword evidence="7" id="KW-1185">Reference proteome</keyword>
<dbReference type="InterPro" id="IPR002781">
    <property type="entry name" value="TM_pro_TauE-like"/>
</dbReference>
<feature type="transmembrane region" description="Helical" evidence="5">
    <location>
        <begin position="99"/>
        <end position="118"/>
    </location>
</feature>
<evidence type="ECO:0000256" key="4">
    <source>
        <dbReference type="ARBA" id="ARBA00023136"/>
    </source>
</evidence>